<dbReference type="NCBIfam" id="NF006623">
    <property type="entry name" value="PRK09191.1"/>
    <property type="match status" value="1"/>
</dbReference>
<evidence type="ECO:0000256" key="1">
    <source>
        <dbReference type="PROSITE-ProRule" id="PRU00169"/>
    </source>
</evidence>
<dbReference type="AlphaFoldDB" id="A0A918UD08"/>
<dbReference type="PROSITE" id="PS50110">
    <property type="entry name" value="RESPONSE_REGULATORY"/>
    <property type="match status" value="1"/>
</dbReference>
<dbReference type="RefSeq" id="WP_189619627.1">
    <property type="nucleotide sequence ID" value="NZ_BMZA01000001.1"/>
</dbReference>
<proteinExistence type="predicted"/>
<dbReference type="Gene3D" id="3.40.50.2300">
    <property type="match status" value="1"/>
</dbReference>
<dbReference type="SMART" id="SM00448">
    <property type="entry name" value="REC"/>
    <property type="match status" value="1"/>
</dbReference>
<dbReference type="InterPro" id="IPR053867">
    <property type="entry name" value="PhyR_sigma4"/>
</dbReference>
<feature type="domain" description="Response regulatory" evidence="2">
    <location>
        <begin position="143"/>
        <end position="256"/>
    </location>
</feature>
<dbReference type="Pfam" id="PF00072">
    <property type="entry name" value="Response_reg"/>
    <property type="match status" value="1"/>
</dbReference>
<dbReference type="GO" id="GO:0000160">
    <property type="term" value="P:phosphorelay signal transduction system"/>
    <property type="evidence" value="ECO:0007669"/>
    <property type="project" value="InterPro"/>
</dbReference>
<sequence>MSVSDQIALQLPYLRRYARALTGSQQSGDTYVRATLEAALADSALRQAIAGSRAALYGAFTSIWTTSHITEPSFAGGDVGMHERAAQERLATIAPAHRQALLLTTVEEFSREDTAAILGIPAERVDTLVDQAVREIESESATDVLIIEDEPLISMQLEGLVTDLGHNVVGTAATHRQALDIFGKAPAGLVLADIQLADGSSGIDAVEDLLKFGDVPVIFITAYPERLLTGERPEPTYLVTKPFQEATVRAAISQALFFGSSNPLK</sequence>
<dbReference type="EMBL" id="BMZA01000001">
    <property type="protein sequence ID" value="GGY94220.1"/>
    <property type="molecule type" value="Genomic_DNA"/>
</dbReference>
<dbReference type="SUPFAM" id="SSF52172">
    <property type="entry name" value="CheY-like"/>
    <property type="match status" value="1"/>
</dbReference>
<reference evidence="3" key="2">
    <citation type="submission" date="2020-09" db="EMBL/GenBank/DDBJ databases">
        <authorList>
            <person name="Sun Q."/>
            <person name="Kim S."/>
        </authorList>
    </citation>
    <scope>NUCLEOTIDE SEQUENCE</scope>
    <source>
        <strain evidence="3">KCTC 32255</strain>
    </source>
</reference>
<evidence type="ECO:0000259" key="2">
    <source>
        <dbReference type="PROSITE" id="PS50110"/>
    </source>
</evidence>
<dbReference type="PIRSF" id="PIRSF036400">
    <property type="entry name" value="RR_Ctr_UCP036400"/>
    <property type="match status" value="1"/>
</dbReference>
<dbReference type="InterPro" id="IPR014605">
    <property type="entry name" value="Sig_resp-reg_PhyR"/>
</dbReference>
<protein>
    <submittedName>
        <fullName evidence="3">Response regulator</fullName>
    </submittedName>
</protein>
<keyword evidence="1" id="KW-0597">Phosphoprotein</keyword>
<evidence type="ECO:0000313" key="3">
    <source>
        <dbReference type="EMBL" id="GGY94220.1"/>
    </source>
</evidence>
<gene>
    <name evidence="3" type="ORF">GCM10011614_06540</name>
</gene>
<dbReference type="InterPro" id="IPR013324">
    <property type="entry name" value="RNA_pol_sigma_r3/r4-like"/>
</dbReference>
<reference evidence="3" key="1">
    <citation type="journal article" date="2014" name="Int. J. Syst. Evol. Microbiol.">
        <title>Complete genome sequence of Corynebacterium casei LMG S-19264T (=DSM 44701T), isolated from a smear-ripened cheese.</title>
        <authorList>
            <consortium name="US DOE Joint Genome Institute (JGI-PGF)"/>
            <person name="Walter F."/>
            <person name="Albersmeier A."/>
            <person name="Kalinowski J."/>
            <person name="Ruckert C."/>
        </authorList>
    </citation>
    <scope>NUCLEOTIDE SEQUENCE</scope>
    <source>
        <strain evidence="3">KCTC 32255</strain>
    </source>
</reference>
<dbReference type="InterPro" id="IPR053866">
    <property type="entry name" value="PhyR_sigma2"/>
</dbReference>
<evidence type="ECO:0000313" key="4">
    <source>
        <dbReference type="Proteomes" id="UP000648075"/>
    </source>
</evidence>
<keyword evidence="4" id="KW-1185">Reference proteome</keyword>
<dbReference type="InterPro" id="IPR011006">
    <property type="entry name" value="CheY-like_superfamily"/>
</dbReference>
<feature type="modified residue" description="4-aspartylphosphate" evidence="1">
    <location>
        <position position="193"/>
    </location>
</feature>
<dbReference type="Pfam" id="PF22029">
    <property type="entry name" value="PhyR_sigma2"/>
    <property type="match status" value="1"/>
</dbReference>
<name>A0A918UD08_9SPHN</name>
<comment type="caution">
    <text evidence="3">The sequence shown here is derived from an EMBL/GenBank/DDBJ whole genome shotgun (WGS) entry which is preliminary data.</text>
</comment>
<dbReference type="Pfam" id="PF22233">
    <property type="entry name" value="PhyR_sigma-like"/>
    <property type="match status" value="1"/>
</dbReference>
<organism evidence="3 4">
    <name type="scientific">Novosphingobium colocasiae</name>
    <dbReference type="NCBI Taxonomy" id="1256513"/>
    <lineage>
        <taxon>Bacteria</taxon>
        <taxon>Pseudomonadati</taxon>
        <taxon>Pseudomonadota</taxon>
        <taxon>Alphaproteobacteria</taxon>
        <taxon>Sphingomonadales</taxon>
        <taxon>Sphingomonadaceae</taxon>
        <taxon>Novosphingobium</taxon>
    </lineage>
</organism>
<dbReference type="CDD" id="cd17540">
    <property type="entry name" value="REC_PhyR"/>
    <property type="match status" value="1"/>
</dbReference>
<dbReference type="SUPFAM" id="SSF88659">
    <property type="entry name" value="Sigma3 and sigma4 domains of RNA polymerase sigma factors"/>
    <property type="match status" value="1"/>
</dbReference>
<dbReference type="Proteomes" id="UP000648075">
    <property type="component" value="Unassembled WGS sequence"/>
</dbReference>
<dbReference type="Gene3D" id="1.20.140.160">
    <property type="match status" value="1"/>
</dbReference>
<accession>A0A918UD08</accession>
<dbReference type="InterPro" id="IPR001789">
    <property type="entry name" value="Sig_transdc_resp-reg_receiver"/>
</dbReference>